<evidence type="ECO:0000313" key="2">
    <source>
        <dbReference type="EMBL" id="KAF2682833.1"/>
    </source>
</evidence>
<feature type="transmembrane region" description="Helical" evidence="1">
    <location>
        <begin position="195"/>
        <end position="218"/>
    </location>
</feature>
<evidence type="ECO:0000256" key="1">
    <source>
        <dbReference type="SAM" id="Phobius"/>
    </source>
</evidence>
<keyword evidence="1" id="KW-0812">Transmembrane</keyword>
<dbReference type="EMBL" id="MU005586">
    <property type="protein sequence ID" value="KAF2682833.1"/>
    <property type="molecule type" value="Genomic_DNA"/>
</dbReference>
<organism evidence="2 3">
    <name type="scientific">Lentithecium fluviatile CBS 122367</name>
    <dbReference type="NCBI Taxonomy" id="1168545"/>
    <lineage>
        <taxon>Eukaryota</taxon>
        <taxon>Fungi</taxon>
        <taxon>Dikarya</taxon>
        <taxon>Ascomycota</taxon>
        <taxon>Pezizomycotina</taxon>
        <taxon>Dothideomycetes</taxon>
        <taxon>Pleosporomycetidae</taxon>
        <taxon>Pleosporales</taxon>
        <taxon>Massarineae</taxon>
        <taxon>Lentitheciaceae</taxon>
        <taxon>Lentithecium</taxon>
    </lineage>
</organism>
<evidence type="ECO:0000313" key="3">
    <source>
        <dbReference type="Proteomes" id="UP000799291"/>
    </source>
</evidence>
<gene>
    <name evidence="2" type="ORF">K458DRAFT_405566</name>
</gene>
<proteinExistence type="predicted"/>
<keyword evidence="3" id="KW-1185">Reference proteome</keyword>
<accession>A0A6G1IXZ1</accession>
<protein>
    <submittedName>
        <fullName evidence="2">Uncharacterized protein</fullName>
    </submittedName>
</protein>
<keyword evidence="1" id="KW-1133">Transmembrane helix</keyword>
<reference evidence="2" key="1">
    <citation type="journal article" date="2020" name="Stud. Mycol.">
        <title>101 Dothideomycetes genomes: a test case for predicting lifestyles and emergence of pathogens.</title>
        <authorList>
            <person name="Haridas S."/>
            <person name="Albert R."/>
            <person name="Binder M."/>
            <person name="Bloem J."/>
            <person name="Labutti K."/>
            <person name="Salamov A."/>
            <person name="Andreopoulos B."/>
            <person name="Baker S."/>
            <person name="Barry K."/>
            <person name="Bills G."/>
            <person name="Bluhm B."/>
            <person name="Cannon C."/>
            <person name="Castanera R."/>
            <person name="Culley D."/>
            <person name="Daum C."/>
            <person name="Ezra D."/>
            <person name="Gonzalez J."/>
            <person name="Henrissat B."/>
            <person name="Kuo A."/>
            <person name="Liang C."/>
            <person name="Lipzen A."/>
            <person name="Lutzoni F."/>
            <person name="Magnuson J."/>
            <person name="Mondo S."/>
            <person name="Nolan M."/>
            <person name="Ohm R."/>
            <person name="Pangilinan J."/>
            <person name="Park H.-J."/>
            <person name="Ramirez L."/>
            <person name="Alfaro M."/>
            <person name="Sun H."/>
            <person name="Tritt A."/>
            <person name="Yoshinaga Y."/>
            <person name="Zwiers L.-H."/>
            <person name="Turgeon B."/>
            <person name="Goodwin S."/>
            <person name="Spatafora J."/>
            <person name="Crous P."/>
            <person name="Grigoriev I."/>
        </authorList>
    </citation>
    <scope>NUCLEOTIDE SEQUENCE</scope>
    <source>
        <strain evidence="2">CBS 122367</strain>
    </source>
</reference>
<dbReference type="Proteomes" id="UP000799291">
    <property type="component" value="Unassembled WGS sequence"/>
</dbReference>
<dbReference type="AlphaFoldDB" id="A0A6G1IXZ1"/>
<keyword evidence="1" id="KW-0472">Membrane</keyword>
<sequence>MRNQQSFLLGNNPPAHTTVKTPRISRFQVLESAARPAYFPVLSSFSQSLGDSSHPFRSPVPWKFKFSYRPPLLYNYLLGRESRNQASHLLKMESFADVPASLAMTNRALSSIKVPHRCLQPFPLLVPLLRHDLGSFSEGHALFSSRRVSHFGRSMSSGKGNAGAGNRSYKRGWGLEHGSSLGTWYRTRMHMTLPIVTYFPVHGLIVVIAFIVVIIILFI</sequence>
<name>A0A6G1IXZ1_9PLEO</name>